<evidence type="ECO:0000256" key="1">
    <source>
        <dbReference type="SAM" id="MobiDB-lite"/>
    </source>
</evidence>
<feature type="transmembrane region" description="Helical" evidence="2">
    <location>
        <begin position="952"/>
        <end position="976"/>
    </location>
</feature>
<dbReference type="EMBL" id="JBBPBN010000069">
    <property type="protein sequence ID" value="KAK8985343.1"/>
    <property type="molecule type" value="Genomic_DNA"/>
</dbReference>
<feature type="transmembrane region" description="Helical" evidence="2">
    <location>
        <begin position="479"/>
        <end position="497"/>
    </location>
</feature>
<feature type="compositionally biased region" description="Polar residues" evidence="1">
    <location>
        <begin position="1258"/>
        <end position="1273"/>
    </location>
</feature>
<sequence>MTPQELQSRSFRPYISSSISAPSFSSFTNNPSSSADDPDPNTVPNLNSNSSFPSSSSSSSRSLKHSRFSPSSFAHNARLAIALVPCAAFLLDLGGTAVVATLTLGLMVSYIVDSLNFKSGAFFGVWFSLIAAQIAFFFSASLYYTFNSVPLSLLAAFLCAETNFLIGAWASLQFKWIQIENPSIVLALERLLFACVPFAASTIFTWATVSAVGMSNASYYLMAFNCVFYWVFAIPRVSSFKTKQEVKYHGGEVPDDNLILGPLESCLHTLNLLFFPLLFHIASHYSVMFSSAGSISDLLLLFFIPFLFQLYASTRGALWWVTKNPLQLRSIQLVNGAIALIVVVICLEIRVVFRSFGRYIQVPPPLNYLLVTTTMLGGAAGAGFYALGMVSDAFSSLAFTSLAVVVSAAGAIVVGFPILFIPLPSVAGFYLARFFTKKSLPSYFAFFVLGSLMVMWFVMHNFWDLNIWLAGMPLKSFCKLIVADVVLAIAIPGLALLPSKLHFLTEASLISHALLLCHIENRFFSYSSIYYYGLDDDVIYPSYMVILTTMIGFALVRRLSVDYQIGPKAVWILTCLYSSKLSMLFLTSKSVVWVSAILLLAISPPLLLYRDKSRTASKMKAWQGYAHATVVALSVWFCRETIFEALQWWHGRPPSDGLLLGFCILLTGVACVPIVALHFSHVMSAKRCILLVVATGLLFILMQPPIPLSWTYRSEIIRAARQSADDISIYGFMASKPTWPSWLLILAILLTLAAVTSIIPIKYIVELRAFYAIAMGVALGVYISAEFFLQAVVLHALIIVTMVCASVFVVFTHFPSASSTKFLQWVFALLVALFPVTYLLEGQVRIKSFLAENEFDGTGEEERNLTTLLAVEGARTSLLGLYAAIFMLIALEIKYELASLVREKTLDRGPVRHNQSGQSNSVGFPLRMRFMQQRRSSSVSSFTIKRMAAEGAWMPAVGNVATVMCFAICLILNVNLTGGSNQAIFFLAPILLLLNQDSDFVAGFGDKQRRLARKCRVGHGNRGSRLDLRGQEPSPPDPYIPKPHPIQPIRLDSLKDNRFDAAVNTASQSAVHHDKRNHEPSDYCYIPGPNSLETLSSICFVESMNSERNAYRPPPDFEEDSSQQLVDLTLSDSTELFLIQWPLHQRPEINGEVVTLHLDSDGKLGSFTDSTGKGYDLVSSASKQPDATVILSSGSESKIVGKISRRVSLVHYTTPEEYEKLISDKKLIHQRSSGMTDSFATPMQSKGRRGSLSLGRSVSTHGSRQKSTVSGINELSKPSKRKHGNESIGSMNQPAQSQETTPMSGDNSNVRVFKA</sequence>
<feature type="transmembrane region" description="Helical" evidence="2">
    <location>
        <begin position="688"/>
        <end position="706"/>
    </location>
</feature>
<evidence type="ECO:0000313" key="3">
    <source>
        <dbReference type="EMBL" id="KAK8985343.1"/>
    </source>
</evidence>
<feature type="transmembrane region" description="Helical" evidence="2">
    <location>
        <begin position="151"/>
        <end position="171"/>
    </location>
</feature>
<feature type="transmembrane region" description="Helical" evidence="2">
    <location>
        <begin position="331"/>
        <end position="353"/>
    </location>
</feature>
<feature type="transmembrane region" description="Helical" evidence="2">
    <location>
        <begin position="874"/>
        <end position="893"/>
    </location>
</feature>
<feature type="region of interest" description="Disordered" evidence="1">
    <location>
        <begin position="1019"/>
        <end position="1044"/>
    </location>
</feature>
<feature type="transmembrane region" description="Helical" evidence="2">
    <location>
        <begin position="79"/>
        <end position="112"/>
    </location>
</feature>
<feature type="transmembrane region" description="Helical" evidence="2">
    <location>
        <begin position="365"/>
        <end position="387"/>
    </location>
</feature>
<comment type="caution">
    <text evidence="3">The sequence shown here is derived from an EMBL/GenBank/DDBJ whole genome shotgun (WGS) entry which is preliminary data.</text>
</comment>
<feature type="transmembrane region" description="Helical" evidence="2">
    <location>
        <begin position="538"/>
        <end position="556"/>
    </location>
</feature>
<feature type="transmembrane region" description="Helical" evidence="2">
    <location>
        <begin position="768"/>
        <end position="785"/>
    </location>
</feature>
<keyword evidence="2" id="KW-0472">Membrane</keyword>
<feature type="transmembrane region" description="Helical" evidence="2">
    <location>
        <begin position="393"/>
        <end position="420"/>
    </location>
</feature>
<feature type="transmembrane region" description="Helical" evidence="2">
    <location>
        <begin position="621"/>
        <end position="637"/>
    </location>
</feature>
<evidence type="ECO:0008006" key="5">
    <source>
        <dbReference type="Google" id="ProtNLM"/>
    </source>
</evidence>
<feature type="region of interest" description="Disordered" evidence="1">
    <location>
        <begin position="1233"/>
        <end position="1315"/>
    </location>
</feature>
<feature type="transmembrane region" description="Helical" evidence="2">
    <location>
        <begin position="219"/>
        <end position="238"/>
    </location>
</feature>
<gene>
    <name evidence="3" type="ORF">V6N11_068606</name>
</gene>
<feature type="transmembrane region" description="Helical" evidence="2">
    <location>
        <begin position="791"/>
        <end position="810"/>
    </location>
</feature>
<protein>
    <recommendedName>
        <fullName evidence="5">No exine formation 1</fullName>
    </recommendedName>
</protein>
<feature type="compositionally biased region" description="Polar residues" evidence="1">
    <location>
        <begin position="1"/>
        <end position="10"/>
    </location>
</feature>
<feature type="compositionally biased region" description="Pro residues" evidence="1">
    <location>
        <begin position="1033"/>
        <end position="1044"/>
    </location>
</feature>
<feature type="transmembrane region" description="Helical" evidence="2">
    <location>
        <begin position="124"/>
        <end position="144"/>
    </location>
</feature>
<evidence type="ECO:0000313" key="4">
    <source>
        <dbReference type="Proteomes" id="UP001396334"/>
    </source>
</evidence>
<feature type="transmembrane region" description="Helical" evidence="2">
    <location>
        <begin position="592"/>
        <end position="609"/>
    </location>
</feature>
<feature type="transmembrane region" description="Helical" evidence="2">
    <location>
        <begin position="191"/>
        <end position="212"/>
    </location>
</feature>
<keyword evidence="4" id="KW-1185">Reference proteome</keyword>
<keyword evidence="2" id="KW-0812">Transmembrane</keyword>
<feature type="transmembrane region" description="Helical" evidence="2">
    <location>
        <begin position="258"/>
        <end position="279"/>
    </location>
</feature>
<feature type="compositionally biased region" description="Low complexity" evidence="1">
    <location>
        <begin position="15"/>
        <end position="35"/>
    </location>
</feature>
<feature type="compositionally biased region" description="Polar residues" evidence="1">
    <location>
        <begin position="1287"/>
        <end position="1315"/>
    </location>
</feature>
<name>A0ABR2PA79_9ROSI</name>
<feature type="region of interest" description="Disordered" evidence="1">
    <location>
        <begin position="1"/>
        <end position="63"/>
    </location>
</feature>
<accession>A0ABR2PA79</accession>
<feature type="compositionally biased region" description="Low complexity" evidence="1">
    <location>
        <begin position="46"/>
        <end position="61"/>
    </location>
</feature>
<dbReference type="Proteomes" id="UP001396334">
    <property type="component" value="Unassembled WGS sequence"/>
</dbReference>
<feature type="compositionally biased region" description="Polar residues" evidence="1">
    <location>
        <begin position="1233"/>
        <end position="1244"/>
    </location>
</feature>
<feature type="transmembrane region" description="Helical" evidence="2">
    <location>
        <begin position="822"/>
        <end position="840"/>
    </location>
</feature>
<evidence type="ECO:0000256" key="2">
    <source>
        <dbReference type="SAM" id="Phobius"/>
    </source>
</evidence>
<organism evidence="3 4">
    <name type="scientific">Hibiscus sabdariffa</name>
    <name type="common">roselle</name>
    <dbReference type="NCBI Taxonomy" id="183260"/>
    <lineage>
        <taxon>Eukaryota</taxon>
        <taxon>Viridiplantae</taxon>
        <taxon>Streptophyta</taxon>
        <taxon>Embryophyta</taxon>
        <taxon>Tracheophyta</taxon>
        <taxon>Spermatophyta</taxon>
        <taxon>Magnoliopsida</taxon>
        <taxon>eudicotyledons</taxon>
        <taxon>Gunneridae</taxon>
        <taxon>Pentapetalae</taxon>
        <taxon>rosids</taxon>
        <taxon>malvids</taxon>
        <taxon>Malvales</taxon>
        <taxon>Malvaceae</taxon>
        <taxon>Malvoideae</taxon>
        <taxon>Hibiscus</taxon>
    </lineage>
</organism>
<feature type="transmembrane region" description="Helical" evidence="2">
    <location>
        <begin position="657"/>
        <end position="676"/>
    </location>
</feature>
<reference evidence="3 4" key="1">
    <citation type="journal article" date="2024" name="G3 (Bethesda)">
        <title>Genome assembly of Hibiscus sabdariffa L. provides insights into metabolisms of medicinal natural products.</title>
        <authorList>
            <person name="Kim T."/>
        </authorList>
    </citation>
    <scope>NUCLEOTIDE SEQUENCE [LARGE SCALE GENOMIC DNA]</scope>
    <source>
        <strain evidence="3">TK-2024</strain>
        <tissue evidence="3">Old leaves</tissue>
    </source>
</reference>
<proteinExistence type="predicted"/>
<feature type="transmembrane region" description="Helical" evidence="2">
    <location>
        <begin position="291"/>
        <end position="311"/>
    </location>
</feature>
<feature type="transmembrane region" description="Helical" evidence="2">
    <location>
        <begin position="742"/>
        <end position="761"/>
    </location>
</feature>
<keyword evidence="2" id="KW-1133">Transmembrane helix</keyword>
<feature type="transmembrane region" description="Helical" evidence="2">
    <location>
        <begin position="440"/>
        <end position="459"/>
    </location>
</feature>
<dbReference type="PANTHER" id="PTHR35313:SF1">
    <property type="entry name" value="NO EXINE FORMATION 1"/>
    <property type="match status" value="1"/>
</dbReference>
<dbReference type="PANTHER" id="PTHR35313">
    <property type="entry name" value="NO EXINE FORMATION 1"/>
    <property type="match status" value="1"/>
</dbReference>